<feature type="domain" description="CBM21" evidence="2">
    <location>
        <begin position="189"/>
        <end position="312"/>
    </location>
</feature>
<name>A0AAN8A7P1_9SACH</name>
<dbReference type="EMBL" id="JAWIZZ010000038">
    <property type="protein sequence ID" value="KAK5781202.1"/>
    <property type="molecule type" value="Genomic_DNA"/>
</dbReference>
<gene>
    <name evidence="3" type="ORF">RI543_001599</name>
</gene>
<feature type="region of interest" description="Disordered" evidence="1">
    <location>
        <begin position="1"/>
        <end position="42"/>
    </location>
</feature>
<dbReference type="PROSITE" id="PS51159">
    <property type="entry name" value="CBM21"/>
    <property type="match status" value="1"/>
</dbReference>
<dbReference type="Gene3D" id="2.60.40.2440">
    <property type="entry name" value="Carbohydrate binding type-21 domain"/>
    <property type="match status" value="1"/>
</dbReference>
<dbReference type="InterPro" id="IPR038175">
    <property type="entry name" value="CBM21_dom_sf"/>
</dbReference>
<dbReference type="Proteomes" id="UP001306508">
    <property type="component" value="Unassembled WGS sequence"/>
</dbReference>
<feature type="compositionally biased region" description="Low complexity" evidence="1">
    <location>
        <begin position="16"/>
        <end position="42"/>
    </location>
</feature>
<evidence type="ECO:0000259" key="2">
    <source>
        <dbReference type="PROSITE" id="PS51159"/>
    </source>
</evidence>
<dbReference type="GO" id="GO:0008157">
    <property type="term" value="F:protein phosphatase 1 binding"/>
    <property type="evidence" value="ECO:0007669"/>
    <property type="project" value="TreeGrafter"/>
</dbReference>
<dbReference type="PANTHER" id="PTHR12307">
    <property type="entry name" value="PROTEIN PHOSPHATASE 1 REGULATORY SUBUNIT"/>
    <property type="match status" value="1"/>
</dbReference>
<dbReference type="PANTHER" id="PTHR12307:SF51">
    <property type="entry name" value="SERINE_THREONINE-PROTEIN PHOSPHATASE 1 REGULATORY SUBUNIT GAC1-RELATED"/>
    <property type="match status" value="1"/>
</dbReference>
<reference evidence="4" key="1">
    <citation type="submission" date="2023-07" db="EMBL/GenBank/DDBJ databases">
        <title>A draft genome of Kazachstania heterogenica Y-27499.</title>
        <authorList>
            <person name="Donic C."/>
            <person name="Kralova J.S."/>
            <person name="Fidel L."/>
            <person name="Ben-Dor S."/>
            <person name="Jung S."/>
        </authorList>
    </citation>
    <scope>NUCLEOTIDE SEQUENCE [LARGE SCALE GENOMIC DNA]</scope>
    <source>
        <strain evidence="4">Y27499</strain>
    </source>
</reference>
<dbReference type="AlphaFoldDB" id="A0AAN8A7P1"/>
<evidence type="ECO:0000256" key="1">
    <source>
        <dbReference type="SAM" id="MobiDB-lite"/>
    </source>
</evidence>
<accession>A0AAN8A7P1</accession>
<organism evidence="3 4">
    <name type="scientific">Arxiozyma heterogenica</name>
    <dbReference type="NCBI Taxonomy" id="278026"/>
    <lineage>
        <taxon>Eukaryota</taxon>
        <taxon>Fungi</taxon>
        <taxon>Dikarya</taxon>
        <taxon>Ascomycota</taxon>
        <taxon>Saccharomycotina</taxon>
        <taxon>Saccharomycetes</taxon>
        <taxon>Saccharomycetales</taxon>
        <taxon>Saccharomycetaceae</taxon>
        <taxon>Arxiozyma</taxon>
    </lineage>
</organism>
<dbReference type="Pfam" id="PF03370">
    <property type="entry name" value="CBM_21"/>
    <property type="match status" value="1"/>
</dbReference>
<sequence>MKKLKSSLKLSRHDSLSPSITSSTSSISSASSTSFSSNPSSSNTYKFVRFAPQLTTIKSFHINDEPISISNETSPVLYPIDNISPFTSATETTPANKMSKQNLWDFNFDDIEDDFDLDYFDNYHLTYTNAPTGVIPAISAANTVTDANTLLTFNNIIESPTFNMTNFYNNDIQACIISSNFDNKNNDYYHLDPYDNIKVINISLVKDNVIRGTIKVRNLQYEKFIQCKFTFDNWKQIHYIKADYSYSPTNYEDIFIFDIDLNAWKFFLEYHKLIDNVMINNQNNLNLEFVCMYNVNDSVYYDNNNYQNFILNLNVSPKLNNSMATIYNNSNNTDKNNKNINTDKIITTAAATTNNSTIPKNRDKVVTRKFSKDTDYYNESPLKHMFHTDTYWIHPKNQNKLSFFIDDQMQETDYDTLMNKYNNSNNSSGNDNSSVITINNTINDNSMPSLSSSYSDLSSWDTDDSEKEYFFDCYDYDYTFSPALNNTNNITSGTYSSTTNTAAITTSNTIPTDECNNPYKYNNFLAKTNSMDTLLCFDKRWDDRENFYNNENSYLDNEDNETITSINEIGNSNTNIATFDITYDYCNVQL</sequence>
<dbReference type="GO" id="GO:2001069">
    <property type="term" value="F:glycogen binding"/>
    <property type="evidence" value="ECO:0007669"/>
    <property type="project" value="TreeGrafter"/>
</dbReference>
<dbReference type="GO" id="GO:0005979">
    <property type="term" value="P:regulation of glycogen biosynthetic process"/>
    <property type="evidence" value="ECO:0007669"/>
    <property type="project" value="TreeGrafter"/>
</dbReference>
<protein>
    <recommendedName>
        <fullName evidence="2">CBM21 domain-containing protein</fullName>
    </recommendedName>
</protein>
<keyword evidence="4" id="KW-1185">Reference proteome</keyword>
<dbReference type="InterPro" id="IPR005036">
    <property type="entry name" value="CBM21_dom"/>
</dbReference>
<dbReference type="GO" id="GO:0000164">
    <property type="term" value="C:protein phosphatase type 1 complex"/>
    <property type="evidence" value="ECO:0007669"/>
    <property type="project" value="TreeGrafter"/>
</dbReference>
<proteinExistence type="predicted"/>
<evidence type="ECO:0000313" key="3">
    <source>
        <dbReference type="EMBL" id="KAK5781202.1"/>
    </source>
</evidence>
<evidence type="ECO:0000313" key="4">
    <source>
        <dbReference type="Proteomes" id="UP001306508"/>
    </source>
</evidence>
<comment type="caution">
    <text evidence="3">The sequence shown here is derived from an EMBL/GenBank/DDBJ whole genome shotgun (WGS) entry which is preliminary data.</text>
</comment>
<dbReference type="InterPro" id="IPR050782">
    <property type="entry name" value="PP1_regulatory_subunit_3"/>
</dbReference>